<dbReference type="PANTHER" id="PTHR33905:SF1">
    <property type="entry name" value="CST COMPLEX SUBUNIT TEN1"/>
    <property type="match status" value="1"/>
</dbReference>
<comment type="caution">
    <text evidence="1">The sequence shown here is derived from an EMBL/GenBank/DDBJ whole genome shotgun (WGS) entry which is preliminary data.</text>
</comment>
<keyword evidence="2" id="KW-1185">Reference proteome</keyword>
<dbReference type="STRING" id="286115.A0A507DRV5"/>
<dbReference type="GO" id="GO:1990879">
    <property type="term" value="C:CST complex"/>
    <property type="evidence" value="ECO:0007669"/>
    <property type="project" value="InterPro"/>
</dbReference>
<dbReference type="GO" id="GO:0003697">
    <property type="term" value="F:single-stranded DNA binding"/>
    <property type="evidence" value="ECO:0007669"/>
    <property type="project" value="InterPro"/>
</dbReference>
<protein>
    <submittedName>
        <fullName evidence="1">Uncharacterized protein</fullName>
    </submittedName>
</protein>
<dbReference type="GO" id="GO:0010521">
    <property type="term" value="F:telomerase inhibitor activity"/>
    <property type="evidence" value="ECO:0007669"/>
    <property type="project" value="TreeGrafter"/>
</dbReference>
<dbReference type="InterPro" id="IPR012340">
    <property type="entry name" value="NA-bd_OB-fold"/>
</dbReference>
<dbReference type="PANTHER" id="PTHR33905">
    <property type="entry name" value="CST COMPLEX SUBUNIT TEN1"/>
    <property type="match status" value="1"/>
</dbReference>
<name>A0A507DRV5_9FUNG</name>
<dbReference type="Proteomes" id="UP000317494">
    <property type="component" value="Unassembled WGS sequence"/>
</dbReference>
<organism evidence="1 2">
    <name type="scientific">Synchytrium endobioticum</name>
    <dbReference type="NCBI Taxonomy" id="286115"/>
    <lineage>
        <taxon>Eukaryota</taxon>
        <taxon>Fungi</taxon>
        <taxon>Fungi incertae sedis</taxon>
        <taxon>Chytridiomycota</taxon>
        <taxon>Chytridiomycota incertae sedis</taxon>
        <taxon>Chytridiomycetes</taxon>
        <taxon>Synchytriales</taxon>
        <taxon>Synchytriaceae</taxon>
        <taxon>Synchytrium</taxon>
    </lineage>
</organism>
<gene>
    <name evidence="1" type="ORF">SeMB42_g00509</name>
</gene>
<dbReference type="EMBL" id="QEAN01000010">
    <property type="protein sequence ID" value="TPX53977.1"/>
    <property type="molecule type" value="Genomic_DNA"/>
</dbReference>
<dbReference type="VEuPathDB" id="FungiDB:SeMB42_g00509"/>
<proteinExistence type="predicted"/>
<dbReference type="Pfam" id="PF15490">
    <property type="entry name" value="Ten1_2"/>
    <property type="match status" value="1"/>
</dbReference>
<dbReference type="GO" id="GO:0032211">
    <property type="term" value="P:negative regulation of telomere maintenance via telomerase"/>
    <property type="evidence" value="ECO:0007669"/>
    <property type="project" value="TreeGrafter"/>
</dbReference>
<dbReference type="Gene3D" id="2.40.50.140">
    <property type="entry name" value="Nucleic acid-binding proteins"/>
    <property type="match status" value="1"/>
</dbReference>
<evidence type="ECO:0000313" key="1">
    <source>
        <dbReference type="EMBL" id="TPX53977.1"/>
    </source>
</evidence>
<reference evidence="1 2" key="1">
    <citation type="journal article" date="2019" name="Sci. Rep.">
        <title>Comparative genomics of chytrid fungi reveal insights into the obligate biotrophic and pathogenic lifestyle of Synchytrium endobioticum.</title>
        <authorList>
            <person name="van de Vossenberg B.T.L.H."/>
            <person name="Warris S."/>
            <person name="Nguyen H.D.T."/>
            <person name="van Gent-Pelzer M.P.E."/>
            <person name="Joly D.L."/>
            <person name="van de Geest H.C."/>
            <person name="Bonants P.J.M."/>
            <person name="Smith D.S."/>
            <person name="Levesque C.A."/>
            <person name="van der Lee T.A.J."/>
        </authorList>
    </citation>
    <scope>NUCLEOTIDE SEQUENCE [LARGE SCALE GENOMIC DNA]</scope>
    <source>
        <strain evidence="1 2">MB42</strain>
    </source>
</reference>
<evidence type="ECO:0000313" key="2">
    <source>
        <dbReference type="Proteomes" id="UP000317494"/>
    </source>
</evidence>
<dbReference type="InterPro" id="IPR029146">
    <property type="entry name" value="Ten1_animal_plant"/>
</dbReference>
<accession>A0A507DRV5</accession>
<dbReference type="GO" id="GO:0042162">
    <property type="term" value="F:telomeric DNA binding"/>
    <property type="evidence" value="ECO:0007669"/>
    <property type="project" value="TreeGrafter"/>
</dbReference>
<dbReference type="AlphaFoldDB" id="A0A507DRV5"/>
<sequence length="136" mass="15305">MNGLPRKHGVVFFVNEIASPTRDLSGESARVLGKMISRDPHTNRCTIEHNNARLLVDVALLGMDVTLRHKSLYEFLGELEPMDDASAHGQQTLILKARIVRVMDGVDLTLYDQAVKIRRKFEAEVIGRHQDGMIID</sequence>